<reference evidence="3 4" key="1">
    <citation type="submission" date="2013-12" db="EMBL/GenBank/DDBJ databases">
        <title>Draft genome of the parsitic nematode Ancylostoma duodenale.</title>
        <authorList>
            <person name="Mitreva M."/>
        </authorList>
    </citation>
    <scope>NUCLEOTIDE SEQUENCE [LARGE SCALE GENOMIC DNA]</scope>
    <source>
        <strain evidence="3 4">Zhejiang</strain>
    </source>
</reference>
<evidence type="ECO:0000313" key="3">
    <source>
        <dbReference type="EMBL" id="KIH65168.1"/>
    </source>
</evidence>
<dbReference type="EMBL" id="KN727674">
    <property type="protein sequence ID" value="KIH65168.1"/>
    <property type="molecule type" value="Genomic_DNA"/>
</dbReference>
<gene>
    <name evidence="3" type="ORF">ANCDUO_04514</name>
</gene>
<name>A0A0C2D6C6_9BILA</name>
<dbReference type="Proteomes" id="UP000054047">
    <property type="component" value="Unassembled WGS sequence"/>
</dbReference>
<evidence type="ECO:0000256" key="2">
    <source>
        <dbReference type="SAM" id="MobiDB-lite"/>
    </source>
</evidence>
<evidence type="ECO:0000256" key="1">
    <source>
        <dbReference type="PROSITE-ProRule" id="PRU00235"/>
    </source>
</evidence>
<dbReference type="OrthoDB" id="5370059at2759"/>
<evidence type="ECO:0000313" key="4">
    <source>
        <dbReference type="Proteomes" id="UP000054047"/>
    </source>
</evidence>
<feature type="region of interest" description="Disordered" evidence="2">
    <location>
        <begin position="150"/>
        <end position="179"/>
    </location>
</feature>
<dbReference type="InterPro" id="IPR009091">
    <property type="entry name" value="RCC1/BLIP-II"/>
</dbReference>
<proteinExistence type="predicted"/>
<organism evidence="3 4">
    <name type="scientific">Ancylostoma duodenale</name>
    <dbReference type="NCBI Taxonomy" id="51022"/>
    <lineage>
        <taxon>Eukaryota</taxon>
        <taxon>Metazoa</taxon>
        <taxon>Ecdysozoa</taxon>
        <taxon>Nematoda</taxon>
        <taxon>Chromadorea</taxon>
        <taxon>Rhabditida</taxon>
        <taxon>Rhabditina</taxon>
        <taxon>Rhabditomorpha</taxon>
        <taxon>Strongyloidea</taxon>
        <taxon>Ancylostomatidae</taxon>
        <taxon>Ancylostomatinae</taxon>
        <taxon>Ancylostoma</taxon>
    </lineage>
</organism>
<accession>A0A0C2D6C6</accession>
<dbReference type="SUPFAM" id="SSF50985">
    <property type="entry name" value="RCC1/BLIP-II"/>
    <property type="match status" value="1"/>
</dbReference>
<dbReference type="PANTHER" id="PTHR46849:SF1">
    <property type="entry name" value="RCC1 DOMAIN-CONTAINING PROTEIN 1"/>
    <property type="match status" value="1"/>
</dbReference>
<dbReference type="InterPro" id="IPR052830">
    <property type="entry name" value="RCC1_domain-containing"/>
</dbReference>
<dbReference type="Pfam" id="PF13540">
    <property type="entry name" value="RCC1_2"/>
    <property type="match status" value="1"/>
</dbReference>
<dbReference type="AlphaFoldDB" id="A0A0C2D6C6"/>
<keyword evidence="4" id="KW-1185">Reference proteome</keyword>
<protein>
    <recommendedName>
        <fullName evidence="5">Regulator of condensation</fullName>
    </recommendedName>
</protein>
<dbReference type="Gene3D" id="2.130.10.30">
    <property type="entry name" value="Regulator of chromosome condensation 1/beta-lactamase-inhibitor protein II"/>
    <property type="match status" value="1"/>
</dbReference>
<sequence length="179" mass="20284">MIRGELGIGLVPRVCELTWLEALEGIHVVAIAAAGWHSAALTADGDVYLWGWNHRGQLGDEKEKVELYPSPLDIDLRVVIIELKENLTALWVAEDGEEPSILMGLEEMRMPPIRLQYYNQNPEKKPRHLPNWLIEDPQVGVVFLNGKKREDHGSHHGSLDCTGQEDPGEEFEHPIRDRD</sequence>
<dbReference type="PROSITE" id="PS50012">
    <property type="entry name" value="RCC1_3"/>
    <property type="match status" value="1"/>
</dbReference>
<feature type="compositionally biased region" description="Basic and acidic residues" evidence="2">
    <location>
        <begin position="170"/>
        <end position="179"/>
    </location>
</feature>
<feature type="repeat" description="RCC1" evidence="1">
    <location>
        <begin position="45"/>
        <end position="94"/>
    </location>
</feature>
<dbReference type="PANTHER" id="PTHR46849">
    <property type="entry name" value="RCC1 DOMAIN-CONTAINING PROTEIN 1"/>
    <property type="match status" value="1"/>
</dbReference>
<dbReference type="InterPro" id="IPR000408">
    <property type="entry name" value="Reg_chr_condens"/>
</dbReference>
<evidence type="ECO:0008006" key="5">
    <source>
        <dbReference type="Google" id="ProtNLM"/>
    </source>
</evidence>